<dbReference type="AlphaFoldDB" id="A0A2U8FVH2"/>
<dbReference type="InterPro" id="IPR051683">
    <property type="entry name" value="Enoyl-CoA_Hydratase/Isomerase"/>
</dbReference>
<keyword evidence="3" id="KW-1185">Reference proteome</keyword>
<evidence type="ECO:0000313" key="3">
    <source>
        <dbReference type="Proteomes" id="UP000244892"/>
    </source>
</evidence>
<dbReference type="SUPFAM" id="SSF52096">
    <property type="entry name" value="ClpP/crotonase"/>
    <property type="match status" value="1"/>
</dbReference>
<evidence type="ECO:0000313" key="2">
    <source>
        <dbReference type="EMBL" id="AWI55043.1"/>
    </source>
</evidence>
<dbReference type="PANTHER" id="PTHR42964">
    <property type="entry name" value="ENOYL-COA HYDRATASE"/>
    <property type="match status" value="1"/>
</dbReference>
<name>A0A2U8FVH2_9BURK</name>
<dbReference type="Proteomes" id="UP000244892">
    <property type="component" value="Chromosome"/>
</dbReference>
<dbReference type="InterPro" id="IPR001753">
    <property type="entry name" value="Enoyl-CoA_hydra/iso"/>
</dbReference>
<comment type="similarity">
    <text evidence="1">Belongs to the enoyl-CoA hydratase/isomerase family.</text>
</comment>
<dbReference type="InterPro" id="IPR029045">
    <property type="entry name" value="ClpP/crotonase-like_dom_sf"/>
</dbReference>
<accession>A0A2U8FVH2</accession>
<evidence type="ECO:0000256" key="1">
    <source>
        <dbReference type="ARBA" id="ARBA00005254"/>
    </source>
</evidence>
<reference evidence="2 3" key="1">
    <citation type="submission" date="2018-05" db="EMBL/GenBank/DDBJ databases">
        <title>complete genome sequence of Aquabacterium olei NBRC 110486.</title>
        <authorList>
            <person name="Tang B."/>
            <person name="Chang J."/>
            <person name="Zhang L."/>
            <person name="Yang H."/>
        </authorList>
    </citation>
    <scope>NUCLEOTIDE SEQUENCE [LARGE SCALE GENOMIC DNA]</scope>
    <source>
        <strain evidence="2 3">NBRC 110486</strain>
    </source>
</reference>
<sequence>MSLTWPDPTEPGVARVRLQRPAPHNALDPALITALTNAFRELAGAPHVRVVILEADGPSFCAGADLRHMRTAAEQDWAANHADAEALAAMFHAVASCPVPVIASVQGACYGGGVGLVACADIAVGVTSATFRLSEAALGLIPATISPYVVRAVGERTARRWFMTAETFEAHTAQAHGLIHETQPDLNALEASVNRLAQAIARNSPQAVRACKRLVDEVAGRPIDAPLRDLTARRIADARASAEGREGVQAFLQRRPPNWLEADRLHRRSLRDDGADELND</sequence>
<proteinExistence type="inferred from homology"/>
<organism evidence="2 3">
    <name type="scientific">Aquabacterium olei</name>
    <dbReference type="NCBI Taxonomy" id="1296669"/>
    <lineage>
        <taxon>Bacteria</taxon>
        <taxon>Pseudomonadati</taxon>
        <taxon>Pseudomonadota</taxon>
        <taxon>Betaproteobacteria</taxon>
        <taxon>Burkholderiales</taxon>
        <taxon>Aquabacterium</taxon>
    </lineage>
</organism>
<dbReference type="GO" id="GO:0004300">
    <property type="term" value="F:enoyl-CoA hydratase activity"/>
    <property type="evidence" value="ECO:0007669"/>
    <property type="project" value="UniProtKB-EC"/>
</dbReference>
<dbReference type="Pfam" id="PF00378">
    <property type="entry name" value="ECH_1"/>
    <property type="match status" value="1"/>
</dbReference>
<dbReference type="GO" id="GO:0008300">
    <property type="term" value="P:isoprenoid catabolic process"/>
    <property type="evidence" value="ECO:0007669"/>
    <property type="project" value="TreeGrafter"/>
</dbReference>
<dbReference type="EC" id="4.2.1.17" evidence="2"/>
<dbReference type="OrthoDB" id="9807606at2"/>
<gene>
    <name evidence="2" type="ORF">DEH84_02225</name>
</gene>
<dbReference type="InterPro" id="IPR014748">
    <property type="entry name" value="Enoyl-CoA_hydra_C"/>
</dbReference>
<keyword evidence="2" id="KW-0456">Lyase</keyword>
<dbReference type="CDD" id="cd06558">
    <property type="entry name" value="crotonase-like"/>
    <property type="match status" value="1"/>
</dbReference>
<dbReference type="RefSeq" id="WP_109038162.1">
    <property type="nucleotide sequence ID" value="NZ_CP029210.1"/>
</dbReference>
<dbReference type="Gene3D" id="1.10.12.10">
    <property type="entry name" value="Lyase 2-enoyl-coa Hydratase, Chain A, domain 2"/>
    <property type="match status" value="1"/>
</dbReference>
<dbReference type="EMBL" id="CP029210">
    <property type="protein sequence ID" value="AWI55043.1"/>
    <property type="molecule type" value="Genomic_DNA"/>
</dbReference>
<dbReference type="KEGG" id="aon:DEH84_02225"/>
<dbReference type="PANTHER" id="PTHR42964:SF1">
    <property type="entry name" value="POLYKETIDE BIOSYNTHESIS ENOYL-COA HYDRATASE PKSH-RELATED"/>
    <property type="match status" value="1"/>
</dbReference>
<dbReference type="Gene3D" id="3.90.226.10">
    <property type="entry name" value="2-enoyl-CoA Hydratase, Chain A, domain 1"/>
    <property type="match status" value="1"/>
</dbReference>
<protein>
    <submittedName>
        <fullName evidence="2">Enoyl-CoA hydratase</fullName>
        <ecNumber evidence="2">4.2.1.17</ecNumber>
    </submittedName>
</protein>